<organism evidence="5 6">
    <name type="scientific">Euzebya pacifica</name>
    <dbReference type="NCBI Taxonomy" id="1608957"/>
    <lineage>
        <taxon>Bacteria</taxon>
        <taxon>Bacillati</taxon>
        <taxon>Actinomycetota</taxon>
        <taxon>Nitriliruptoria</taxon>
        <taxon>Euzebyales</taxon>
    </lineage>
</organism>
<name>A0A346Y4Y6_9ACTN</name>
<evidence type="ECO:0000256" key="1">
    <source>
        <dbReference type="ARBA" id="ARBA00022679"/>
    </source>
</evidence>
<dbReference type="EMBL" id="CP031165">
    <property type="protein sequence ID" value="AXV09533.1"/>
    <property type="molecule type" value="Genomic_DNA"/>
</dbReference>
<dbReference type="InterPro" id="IPR050832">
    <property type="entry name" value="Bact_Acetyltransf"/>
</dbReference>
<keyword evidence="1 5" id="KW-0808">Transferase</keyword>
<evidence type="ECO:0000313" key="6">
    <source>
        <dbReference type="Proteomes" id="UP000264006"/>
    </source>
</evidence>
<dbReference type="InterPro" id="IPR000182">
    <property type="entry name" value="GNAT_dom"/>
</dbReference>
<dbReference type="SUPFAM" id="SSF55729">
    <property type="entry name" value="Acyl-CoA N-acyltransferases (Nat)"/>
    <property type="match status" value="1"/>
</dbReference>
<evidence type="ECO:0000256" key="2">
    <source>
        <dbReference type="ARBA" id="ARBA00023315"/>
    </source>
</evidence>
<dbReference type="Proteomes" id="UP000264006">
    <property type="component" value="Chromosome"/>
</dbReference>
<keyword evidence="2" id="KW-0012">Acyltransferase</keyword>
<dbReference type="PROSITE" id="PS51186">
    <property type="entry name" value="GNAT"/>
    <property type="match status" value="1"/>
</dbReference>
<feature type="region of interest" description="Disordered" evidence="3">
    <location>
        <begin position="1"/>
        <end position="22"/>
    </location>
</feature>
<dbReference type="Gene3D" id="3.40.630.30">
    <property type="match status" value="1"/>
</dbReference>
<reference evidence="5 6" key="1">
    <citation type="submission" date="2018-09" db="EMBL/GenBank/DDBJ databases">
        <title>Complete genome sequence of Euzebya sp. DY32-46 isolated from seawater of Pacific Ocean.</title>
        <authorList>
            <person name="Xu L."/>
            <person name="Wu Y.-H."/>
            <person name="Xu X.-W."/>
        </authorList>
    </citation>
    <scope>NUCLEOTIDE SEQUENCE [LARGE SCALE GENOMIC DNA]</scope>
    <source>
        <strain evidence="5 6">DY32-46</strain>
    </source>
</reference>
<feature type="domain" description="N-acetyltransferase" evidence="4">
    <location>
        <begin position="47"/>
        <end position="205"/>
    </location>
</feature>
<evidence type="ECO:0000256" key="3">
    <source>
        <dbReference type="SAM" id="MobiDB-lite"/>
    </source>
</evidence>
<dbReference type="RefSeq" id="WP_114593702.1">
    <property type="nucleotide sequence ID" value="NZ_CP031165.1"/>
</dbReference>
<dbReference type="OrthoDB" id="4256927at2"/>
<dbReference type="AlphaFoldDB" id="A0A346Y4Y6"/>
<evidence type="ECO:0000259" key="4">
    <source>
        <dbReference type="PROSITE" id="PS51186"/>
    </source>
</evidence>
<dbReference type="InterPro" id="IPR016181">
    <property type="entry name" value="Acyl_CoA_acyltransferase"/>
</dbReference>
<accession>A0A346Y4Y6</accession>
<feature type="compositionally biased region" description="Pro residues" evidence="3">
    <location>
        <begin position="1"/>
        <end position="12"/>
    </location>
</feature>
<dbReference type="KEGG" id="euz:DVS28_a4876"/>
<dbReference type="PANTHER" id="PTHR43877:SF1">
    <property type="entry name" value="ACETYLTRANSFERASE"/>
    <property type="match status" value="1"/>
</dbReference>
<sequence length="210" mass="22403">MLMPLSAPPPASPVSLPDDGMPLTGGPALFDVPAARRHVVPTARGPVLLRPVTPLDTHAVDRFVRGLSPTSRFRRFHSAVHRLTDRQLAGVVDVDHRGRETLLTVAGSGAAARVVGMGQYLVQSHPADSVDLAVVVDDDWQRLGLGRLLLEATVDAARESGFRTATAYVQAENRAMLTLLRGTRLPMARSNEGAIVEVLIDLTRIGTAAG</sequence>
<gene>
    <name evidence="5" type="ORF">DVS28_a4876</name>
</gene>
<proteinExistence type="predicted"/>
<dbReference type="GO" id="GO:0016747">
    <property type="term" value="F:acyltransferase activity, transferring groups other than amino-acyl groups"/>
    <property type="evidence" value="ECO:0007669"/>
    <property type="project" value="InterPro"/>
</dbReference>
<protein>
    <submittedName>
        <fullName evidence="5">Protein acetyltransferase</fullName>
    </submittedName>
</protein>
<dbReference type="PANTHER" id="PTHR43877">
    <property type="entry name" value="AMINOALKYLPHOSPHONATE N-ACETYLTRANSFERASE-RELATED-RELATED"/>
    <property type="match status" value="1"/>
</dbReference>
<dbReference type="Pfam" id="PF00583">
    <property type="entry name" value="Acetyltransf_1"/>
    <property type="match status" value="1"/>
</dbReference>
<keyword evidence="6" id="KW-1185">Reference proteome</keyword>
<evidence type="ECO:0000313" key="5">
    <source>
        <dbReference type="EMBL" id="AXV09533.1"/>
    </source>
</evidence>